<feature type="compositionally biased region" description="Basic and acidic residues" evidence="1">
    <location>
        <begin position="304"/>
        <end position="322"/>
    </location>
</feature>
<dbReference type="AlphaFoldDB" id="A0A2I2FL43"/>
<dbReference type="EMBL" id="KZ559121">
    <property type="protein sequence ID" value="PLB41333.1"/>
    <property type="molecule type" value="Genomic_DNA"/>
</dbReference>
<feature type="compositionally biased region" description="Polar residues" evidence="1">
    <location>
        <begin position="287"/>
        <end position="297"/>
    </location>
</feature>
<feature type="compositionally biased region" description="Polar residues" evidence="1">
    <location>
        <begin position="57"/>
        <end position="81"/>
    </location>
</feature>
<gene>
    <name evidence="2" type="ORF">BDW47DRAFT_99948</name>
</gene>
<feature type="region of interest" description="Disordered" evidence="1">
    <location>
        <begin position="1"/>
        <end position="455"/>
    </location>
</feature>
<evidence type="ECO:0000313" key="2">
    <source>
        <dbReference type="EMBL" id="PLB41333.1"/>
    </source>
</evidence>
<feature type="compositionally biased region" description="Polar residues" evidence="1">
    <location>
        <begin position="590"/>
        <end position="608"/>
    </location>
</feature>
<feature type="region of interest" description="Disordered" evidence="1">
    <location>
        <begin position="486"/>
        <end position="613"/>
    </location>
</feature>
<feature type="compositionally biased region" description="Basic and acidic residues" evidence="1">
    <location>
        <begin position="167"/>
        <end position="197"/>
    </location>
</feature>
<dbReference type="Proteomes" id="UP000234585">
    <property type="component" value="Unassembled WGS sequence"/>
</dbReference>
<proteinExistence type="predicted"/>
<feature type="compositionally biased region" description="Basic and acidic residues" evidence="1">
    <location>
        <begin position="219"/>
        <end position="232"/>
    </location>
</feature>
<dbReference type="OrthoDB" id="73788at2759"/>
<dbReference type="GeneID" id="36528128"/>
<sequence>MRRGGHPLTTANTNQGHFQTPDRAPSALKPRAATTSKKRSATPVSSASASRPRKRNSLPSARDQPTLTQIDFVSTKSQGSFEQDDDDLDYIDGAPGNGTLPSREVIEIDDSADDDYQPPSRLPRGNARTVRFGSDSKTNQSKKQRKDSNKDRAGGKRETKNKRGKKDNKPAEKDKTLTQMDYVRRYLKIEPDDDVKLEYTYVTPKREESQRNRISNQRVLDHDHTQETPGESKRRKLDSDDVTEDTTVKSPARDAQHHDSQLPKTPRNHRTTIPSSQSPESPGLAIISSSQFRSAQRSPLKRFSPRDSHPIKEELPQDDQLRVSRQSPDLGTLPRHMSPTPVKREYSPLNRPAFYEPSAHSAVGIGNAADESEQPPTATPRTVVYETDGESDYDSSECGFSGTPTSPTARLLESDDDNETNDKHNDDDELPDVDSQYLPPIPHTELETESCLTSETNLPSDASICYRRVQPATQFPLEPIPVLNTQKMAELFPEGPHNSHSMSTASGSRPSRGIGSPIPSDPLHVQSSTQTETQTETQTQTQSQTQSQDLERTSTELVPESSPVARHETSMLTDSKKPLGPRAPNAAVQVESSQPADRFTKATNQQQKPPARGILTGSQILTSSVMESVPFPAFWLGSQDSVGEPYNLPDTSG</sequence>
<name>A0A2I2FL43_ASPCN</name>
<reference evidence="2 3" key="1">
    <citation type="submission" date="2017-12" db="EMBL/GenBank/DDBJ databases">
        <authorList>
            <consortium name="DOE Joint Genome Institute"/>
            <person name="Haridas S."/>
            <person name="Kjaerbolling I."/>
            <person name="Vesth T.C."/>
            <person name="Frisvad J.C."/>
            <person name="Nybo J.L."/>
            <person name="Theobald S."/>
            <person name="Kuo A."/>
            <person name="Bowyer P."/>
            <person name="Matsuda Y."/>
            <person name="Mondo S."/>
            <person name="Lyhne E.K."/>
            <person name="Kogle M.E."/>
            <person name="Clum A."/>
            <person name="Lipzen A."/>
            <person name="Salamov A."/>
            <person name="Ngan C.Y."/>
            <person name="Daum C."/>
            <person name="Chiniquy J."/>
            <person name="Barry K."/>
            <person name="LaButti K."/>
            <person name="Simmons B.A."/>
            <person name="Magnuson J.K."/>
            <person name="Mortensen U.H."/>
            <person name="Larsen T.O."/>
            <person name="Grigoriev I.V."/>
            <person name="Baker S.E."/>
            <person name="Andersen M.R."/>
            <person name="Nordberg H.P."/>
            <person name="Cantor M.N."/>
            <person name="Hua S.X."/>
        </authorList>
    </citation>
    <scope>NUCLEOTIDE SEQUENCE [LARGE SCALE GENOMIC DNA]</scope>
    <source>
        <strain evidence="2 3">CBS 102.13</strain>
    </source>
</reference>
<feature type="compositionally biased region" description="Basic and acidic residues" evidence="1">
    <location>
        <begin position="146"/>
        <end position="158"/>
    </location>
</feature>
<protein>
    <submittedName>
        <fullName evidence="2">Uncharacterized protein</fullName>
    </submittedName>
</protein>
<feature type="compositionally biased region" description="Acidic residues" evidence="1">
    <location>
        <begin position="107"/>
        <end position="116"/>
    </location>
</feature>
<feature type="compositionally biased region" description="Basic and acidic residues" evidence="1">
    <location>
        <begin position="251"/>
        <end position="261"/>
    </location>
</feature>
<keyword evidence="3" id="KW-1185">Reference proteome</keyword>
<feature type="compositionally biased region" description="Low complexity" evidence="1">
    <location>
        <begin position="526"/>
        <end position="548"/>
    </location>
</feature>
<feature type="compositionally biased region" description="Low complexity" evidence="1">
    <location>
        <begin position="506"/>
        <end position="518"/>
    </location>
</feature>
<organism evidence="2 3">
    <name type="scientific">Aspergillus candidus</name>
    <dbReference type="NCBI Taxonomy" id="41067"/>
    <lineage>
        <taxon>Eukaryota</taxon>
        <taxon>Fungi</taxon>
        <taxon>Dikarya</taxon>
        <taxon>Ascomycota</taxon>
        <taxon>Pezizomycotina</taxon>
        <taxon>Eurotiomycetes</taxon>
        <taxon>Eurotiomycetidae</taxon>
        <taxon>Eurotiales</taxon>
        <taxon>Aspergillaceae</taxon>
        <taxon>Aspergillus</taxon>
        <taxon>Aspergillus subgen. Circumdati</taxon>
    </lineage>
</organism>
<evidence type="ECO:0000256" key="1">
    <source>
        <dbReference type="SAM" id="MobiDB-lite"/>
    </source>
</evidence>
<feature type="compositionally biased region" description="Polar residues" evidence="1">
    <location>
        <begin position="9"/>
        <end position="18"/>
    </location>
</feature>
<evidence type="ECO:0000313" key="3">
    <source>
        <dbReference type="Proteomes" id="UP000234585"/>
    </source>
</evidence>
<feature type="compositionally biased region" description="Polar residues" evidence="1">
    <location>
        <begin position="271"/>
        <end position="280"/>
    </location>
</feature>
<feature type="compositionally biased region" description="Basic and acidic residues" evidence="1">
    <location>
        <begin position="565"/>
        <end position="577"/>
    </location>
</feature>
<accession>A0A2I2FL43</accession>
<dbReference type="RefSeq" id="XP_024675345.1">
    <property type="nucleotide sequence ID" value="XM_024820968.1"/>
</dbReference>